<proteinExistence type="inferred from homology"/>
<evidence type="ECO:0000313" key="14">
    <source>
        <dbReference type="Proteomes" id="UP000271889"/>
    </source>
</evidence>
<dbReference type="AlphaFoldDB" id="A0A3P7Q768"/>
<name>A0A3P7Q768_CYLGO</name>
<evidence type="ECO:0000256" key="1">
    <source>
        <dbReference type="ARBA" id="ARBA00004610"/>
    </source>
</evidence>
<dbReference type="Pfam" id="PF00876">
    <property type="entry name" value="Innexin"/>
    <property type="match status" value="1"/>
</dbReference>
<comment type="function">
    <text evidence="12">Structural component of the gap junctions.</text>
</comment>
<dbReference type="GO" id="GO:0005886">
    <property type="term" value="C:plasma membrane"/>
    <property type="evidence" value="ECO:0007669"/>
    <property type="project" value="UniProtKB-SubCell"/>
</dbReference>
<evidence type="ECO:0000256" key="6">
    <source>
        <dbReference type="ARBA" id="ARBA00022868"/>
    </source>
</evidence>
<keyword evidence="6" id="KW-0303">Gap junction</keyword>
<dbReference type="PANTHER" id="PTHR11893">
    <property type="entry name" value="INNEXIN"/>
    <property type="match status" value="1"/>
</dbReference>
<evidence type="ECO:0000256" key="9">
    <source>
        <dbReference type="ARBA" id="ARBA00023065"/>
    </source>
</evidence>
<keyword evidence="4" id="KW-1003">Cell membrane</keyword>
<sequence>MCDFTVRVLGALHRWTVQCVLMINMFTEKIYVFLW</sequence>
<evidence type="ECO:0000256" key="2">
    <source>
        <dbReference type="ARBA" id="ARBA00004651"/>
    </source>
</evidence>
<keyword evidence="10" id="KW-0472">Membrane</keyword>
<evidence type="ECO:0000256" key="7">
    <source>
        <dbReference type="ARBA" id="ARBA00022949"/>
    </source>
</evidence>
<dbReference type="PROSITE" id="PS51013">
    <property type="entry name" value="PANNEXIN"/>
    <property type="match status" value="1"/>
</dbReference>
<gene>
    <name evidence="12" type="primary">inx</name>
    <name evidence="13" type="ORF">CGOC_LOCUS10376</name>
</gene>
<dbReference type="PANTHER" id="PTHR11893:SF36">
    <property type="entry name" value="INNEXIN-5"/>
    <property type="match status" value="1"/>
</dbReference>
<comment type="subcellular location">
    <subcellularLocation>
        <location evidence="1">Cell junction</location>
        <location evidence="1">Gap junction</location>
    </subcellularLocation>
    <subcellularLocation>
        <location evidence="2 12">Cell membrane</location>
        <topology evidence="2 12">Multi-pass membrane protein</topology>
    </subcellularLocation>
</comment>
<organism evidence="13 14">
    <name type="scientific">Cylicostephanus goldi</name>
    <name type="common">Nematode worm</name>
    <dbReference type="NCBI Taxonomy" id="71465"/>
    <lineage>
        <taxon>Eukaryota</taxon>
        <taxon>Metazoa</taxon>
        <taxon>Ecdysozoa</taxon>
        <taxon>Nematoda</taxon>
        <taxon>Chromadorea</taxon>
        <taxon>Rhabditida</taxon>
        <taxon>Rhabditina</taxon>
        <taxon>Rhabditomorpha</taxon>
        <taxon>Strongyloidea</taxon>
        <taxon>Strongylidae</taxon>
        <taxon>Cylicostephanus</taxon>
    </lineage>
</organism>
<keyword evidence="3 12" id="KW-0813">Transport</keyword>
<evidence type="ECO:0000313" key="13">
    <source>
        <dbReference type="EMBL" id="VDN26399.1"/>
    </source>
</evidence>
<dbReference type="GO" id="GO:0005243">
    <property type="term" value="F:gap junction channel activity"/>
    <property type="evidence" value="ECO:0007669"/>
    <property type="project" value="TreeGrafter"/>
</dbReference>
<keyword evidence="8" id="KW-1133">Transmembrane helix</keyword>
<protein>
    <recommendedName>
        <fullName evidence="12">Innexin</fullName>
    </recommendedName>
</protein>
<evidence type="ECO:0000256" key="3">
    <source>
        <dbReference type="ARBA" id="ARBA00022448"/>
    </source>
</evidence>
<dbReference type="GO" id="GO:0034220">
    <property type="term" value="P:monoatomic ion transmembrane transport"/>
    <property type="evidence" value="ECO:0007669"/>
    <property type="project" value="UniProtKB-KW"/>
</dbReference>
<dbReference type="OrthoDB" id="5867527at2759"/>
<dbReference type="InterPro" id="IPR000990">
    <property type="entry name" value="Innexin"/>
</dbReference>
<keyword evidence="14" id="KW-1185">Reference proteome</keyword>
<evidence type="ECO:0000256" key="11">
    <source>
        <dbReference type="ARBA" id="ARBA00023303"/>
    </source>
</evidence>
<evidence type="ECO:0000256" key="10">
    <source>
        <dbReference type="ARBA" id="ARBA00023136"/>
    </source>
</evidence>
<reference evidence="13 14" key="1">
    <citation type="submission" date="2018-11" db="EMBL/GenBank/DDBJ databases">
        <authorList>
            <consortium name="Pathogen Informatics"/>
        </authorList>
    </citation>
    <scope>NUCLEOTIDE SEQUENCE [LARGE SCALE GENOMIC DNA]</scope>
</reference>
<keyword evidence="7" id="KW-0965">Cell junction</keyword>
<evidence type="ECO:0000256" key="5">
    <source>
        <dbReference type="ARBA" id="ARBA00022692"/>
    </source>
</evidence>
<keyword evidence="11 12" id="KW-0407">Ion channel</keyword>
<accession>A0A3P7Q768</accession>
<evidence type="ECO:0000256" key="8">
    <source>
        <dbReference type="ARBA" id="ARBA00022989"/>
    </source>
</evidence>
<dbReference type="EMBL" id="UYRV01110969">
    <property type="protein sequence ID" value="VDN26399.1"/>
    <property type="molecule type" value="Genomic_DNA"/>
</dbReference>
<evidence type="ECO:0000256" key="4">
    <source>
        <dbReference type="ARBA" id="ARBA00022475"/>
    </source>
</evidence>
<keyword evidence="5" id="KW-0812">Transmembrane</keyword>
<comment type="similarity">
    <text evidence="12">Belongs to the pannexin family.</text>
</comment>
<evidence type="ECO:0000256" key="12">
    <source>
        <dbReference type="RuleBase" id="RU010713"/>
    </source>
</evidence>
<keyword evidence="9 12" id="KW-0406">Ion transport</keyword>
<dbReference type="Proteomes" id="UP000271889">
    <property type="component" value="Unassembled WGS sequence"/>
</dbReference>
<dbReference type="GO" id="GO:0005921">
    <property type="term" value="C:gap junction"/>
    <property type="evidence" value="ECO:0007669"/>
    <property type="project" value="UniProtKB-SubCell"/>
</dbReference>